<reference evidence="1 2" key="1">
    <citation type="submission" date="2023-02" db="EMBL/GenBank/DDBJ databases">
        <title>A bacterium isolated from plastisphere.</title>
        <authorList>
            <person name="Sun Y."/>
        </authorList>
    </citation>
    <scope>NUCLEOTIDE SEQUENCE [LARGE SCALE GENOMIC DNA]</scope>
    <source>
        <strain evidence="2">a-1</strain>
    </source>
</reference>
<gene>
    <name evidence="1" type="ORF">PTI97_09765</name>
</gene>
<sequence length="141" mass="16470">MTNQYNDDAYDEEHDEDILEFDPHFDHDAKMEINLNAAGVNFVGNAEGYLALARMFTFLAQTHMAVRMEENPPPDVNTSYGYGPYHMADFIREDFIQNKQYIFNPGALQDVHPEEHQELFFWLSDQIGPEFWVSEDENKKS</sequence>
<dbReference type="Proteomes" id="UP001213680">
    <property type="component" value="Chromosome"/>
</dbReference>
<keyword evidence="2" id="KW-1185">Reference proteome</keyword>
<accession>A0ABY7WZD3</accession>
<dbReference type="EMBL" id="CP118099">
    <property type="protein sequence ID" value="WDH75105.1"/>
    <property type="molecule type" value="Genomic_DNA"/>
</dbReference>
<organism evidence="1 2">
    <name type="scientific">Exiguobacterium marinum</name>
    <dbReference type="NCBI Taxonomy" id="273528"/>
    <lineage>
        <taxon>Bacteria</taxon>
        <taxon>Bacillati</taxon>
        <taxon>Bacillota</taxon>
        <taxon>Bacilli</taxon>
        <taxon>Bacillales</taxon>
        <taxon>Bacillales Family XII. Incertae Sedis</taxon>
        <taxon>Exiguobacterium</taxon>
    </lineage>
</organism>
<protein>
    <submittedName>
        <fullName evidence="1">Uncharacterized protein</fullName>
    </submittedName>
</protein>
<evidence type="ECO:0000313" key="2">
    <source>
        <dbReference type="Proteomes" id="UP001213680"/>
    </source>
</evidence>
<proteinExistence type="predicted"/>
<name>A0ABY7WZD3_9BACL</name>
<dbReference type="RefSeq" id="WP_214703441.1">
    <property type="nucleotide sequence ID" value="NZ_CP118099.1"/>
</dbReference>
<evidence type="ECO:0000313" key="1">
    <source>
        <dbReference type="EMBL" id="WDH75105.1"/>
    </source>
</evidence>